<dbReference type="Pfam" id="PF13730">
    <property type="entry name" value="HTH_36"/>
    <property type="match status" value="1"/>
</dbReference>
<gene>
    <name evidence="1" type="ORF">ACJ8NA_29635</name>
</gene>
<dbReference type="Proteomes" id="UP001628646">
    <property type="component" value="Unassembled WGS sequence"/>
</dbReference>
<reference evidence="1 2" key="1">
    <citation type="submission" date="2024-12" db="EMBL/GenBank/DDBJ databases">
        <title>Pseudomonas species isolated from Lotus nodules promote plant growth.</title>
        <authorList>
            <person name="Yu Y.-H."/>
            <person name="Kurtenbach J."/>
            <person name="Crosbie D."/>
            <person name="Brachmann A."/>
            <person name="Marin M."/>
        </authorList>
    </citation>
    <scope>NUCLEOTIDE SEQUENCE [LARGE SCALE GENOMIC DNA]</scope>
    <source>
        <strain evidence="1 2">PLb11B</strain>
    </source>
</reference>
<keyword evidence="2" id="KW-1185">Reference proteome</keyword>
<dbReference type="InterPro" id="IPR036388">
    <property type="entry name" value="WH-like_DNA-bd_sf"/>
</dbReference>
<name>A0ABW8WD19_9PSED</name>
<protein>
    <submittedName>
        <fullName evidence="1">Helix-turn-helix domain-containing protein</fullName>
    </submittedName>
</protein>
<dbReference type="SUPFAM" id="SSF46785">
    <property type="entry name" value="Winged helix' DNA-binding domain"/>
    <property type="match status" value="1"/>
</dbReference>
<evidence type="ECO:0000313" key="1">
    <source>
        <dbReference type="EMBL" id="MFL9002783.1"/>
    </source>
</evidence>
<sequence>MKNLRSEAELEAKWGQGALSLGWTPVPTALLFLQADLGLNPVDMNILINLLSHWWKPSDKVYPSQDAIAKRMGVSKRTVQRSIDKMELLKIIEVQSTKRSSQYKGRNVYNLKPLALILDQTAPMVRDKIDMAKMWKRRQEDE</sequence>
<dbReference type="RefSeq" id="WP_407802651.1">
    <property type="nucleotide sequence ID" value="NZ_JBJNUX010000040.1"/>
</dbReference>
<dbReference type="InterPro" id="IPR036390">
    <property type="entry name" value="WH_DNA-bd_sf"/>
</dbReference>
<comment type="caution">
    <text evidence="1">The sequence shown here is derived from an EMBL/GenBank/DDBJ whole genome shotgun (WGS) entry which is preliminary data.</text>
</comment>
<organism evidence="1 2">
    <name type="scientific">Pseudomonas azerbaijanorientalis</name>
    <dbReference type="NCBI Taxonomy" id="2842350"/>
    <lineage>
        <taxon>Bacteria</taxon>
        <taxon>Pseudomonadati</taxon>
        <taxon>Pseudomonadota</taxon>
        <taxon>Gammaproteobacteria</taxon>
        <taxon>Pseudomonadales</taxon>
        <taxon>Pseudomonadaceae</taxon>
        <taxon>Pseudomonas</taxon>
    </lineage>
</organism>
<dbReference type="Gene3D" id="1.10.10.10">
    <property type="entry name" value="Winged helix-like DNA-binding domain superfamily/Winged helix DNA-binding domain"/>
    <property type="match status" value="1"/>
</dbReference>
<evidence type="ECO:0000313" key="2">
    <source>
        <dbReference type="Proteomes" id="UP001628646"/>
    </source>
</evidence>
<accession>A0ABW8WD19</accession>
<dbReference type="EMBL" id="JBJNUY010000024">
    <property type="protein sequence ID" value="MFL9002783.1"/>
    <property type="molecule type" value="Genomic_DNA"/>
</dbReference>
<proteinExistence type="predicted"/>